<dbReference type="InterPro" id="IPR036097">
    <property type="entry name" value="HisK_dim/P_sf"/>
</dbReference>
<dbReference type="SUPFAM" id="SSF55874">
    <property type="entry name" value="ATPase domain of HSP90 chaperone/DNA topoisomerase II/histidine kinase"/>
    <property type="match status" value="1"/>
</dbReference>
<evidence type="ECO:0000256" key="4">
    <source>
        <dbReference type="ARBA" id="ARBA00022679"/>
    </source>
</evidence>
<evidence type="ECO:0000256" key="7">
    <source>
        <dbReference type="ARBA" id="ARBA00022840"/>
    </source>
</evidence>
<feature type="domain" description="PAC" evidence="13">
    <location>
        <begin position="103"/>
        <end position="155"/>
    </location>
</feature>
<dbReference type="InterPro" id="IPR011006">
    <property type="entry name" value="CheY-like_superfamily"/>
</dbReference>
<organism evidence="14 15">
    <name type="scientific">Dyella flava</name>
    <dbReference type="NCBI Taxonomy" id="1920170"/>
    <lineage>
        <taxon>Bacteria</taxon>
        <taxon>Pseudomonadati</taxon>
        <taxon>Pseudomonadota</taxon>
        <taxon>Gammaproteobacteria</taxon>
        <taxon>Lysobacterales</taxon>
        <taxon>Rhodanobacteraceae</taxon>
        <taxon>Dyella</taxon>
    </lineage>
</organism>
<feature type="domain" description="PAS" evidence="12">
    <location>
        <begin position="308"/>
        <end position="378"/>
    </location>
</feature>
<dbReference type="PRINTS" id="PR00344">
    <property type="entry name" value="BCTRLSENSOR"/>
</dbReference>
<dbReference type="NCBIfam" id="TIGR00229">
    <property type="entry name" value="sensory_box"/>
    <property type="match status" value="3"/>
</dbReference>
<dbReference type="InterPro" id="IPR000014">
    <property type="entry name" value="PAS"/>
</dbReference>
<evidence type="ECO:0000256" key="6">
    <source>
        <dbReference type="ARBA" id="ARBA00022777"/>
    </source>
</evidence>
<proteinExistence type="predicted"/>
<dbReference type="RefSeq" id="WP_204680601.1">
    <property type="nucleotide sequence ID" value="NZ_BSNR01000018.1"/>
</dbReference>
<feature type="modified residue" description="4-aspartylphosphate" evidence="9">
    <location>
        <position position="741"/>
    </location>
</feature>
<evidence type="ECO:0000256" key="3">
    <source>
        <dbReference type="ARBA" id="ARBA00022553"/>
    </source>
</evidence>
<evidence type="ECO:0000259" key="11">
    <source>
        <dbReference type="PROSITE" id="PS50110"/>
    </source>
</evidence>
<dbReference type="Gene3D" id="1.10.287.130">
    <property type="match status" value="1"/>
</dbReference>
<dbReference type="Pfam" id="PF13426">
    <property type="entry name" value="PAS_9"/>
    <property type="match status" value="1"/>
</dbReference>
<dbReference type="SMART" id="SM00091">
    <property type="entry name" value="PAS"/>
    <property type="match status" value="3"/>
</dbReference>
<keyword evidence="7" id="KW-0067">ATP-binding</keyword>
<dbReference type="Gene3D" id="3.40.50.2300">
    <property type="match status" value="1"/>
</dbReference>
<comment type="caution">
    <text evidence="14">The sequence shown here is derived from an EMBL/GenBank/DDBJ whole genome shotgun (WGS) entry which is preliminary data.</text>
</comment>
<dbReference type="InterPro" id="IPR013656">
    <property type="entry name" value="PAS_4"/>
</dbReference>
<protein>
    <recommendedName>
        <fullName evidence="2">histidine kinase</fullName>
        <ecNumber evidence="2">2.7.13.3</ecNumber>
    </recommendedName>
</protein>
<accession>A0ABS2K2E3</accession>
<feature type="domain" description="Response regulatory" evidence="11">
    <location>
        <begin position="691"/>
        <end position="806"/>
    </location>
</feature>
<dbReference type="EC" id="2.7.13.3" evidence="2"/>
<sequence length="825" mass="91187">MSKTPAGGTSVIRKTPPIASADRVFQTIPAQALLEVLPVPVYVTDAQGRIIFFNPSAQAFAGREPALGELWCVTWRMLSPDGTPLPHDQCPMAMALHERRPVRGMEAIAVRPDGSRVRFMPYPTPLFDEQGELVGGINVLIELAEQEHAEAALLQSMSVRQPATPEQLLQENTMKESLHRSERDFQLLVRSVTDYAIFMLDPDGHIISWNSGAERIKGYCEEEILNQHFSRFYTPEDRAAGVPQFALAKALHDGRYEAEGWRVRKDGSRFWANVVIDPVWDKDVLVGFAKVTRDATTRRDTDVALMESERRARGIIDTALDAFVQVDETGGITEWNPQAHALFGWSRESTLGKNLPQLCFPPGDRSTVEWFAAALRGEVRHPTHQVMVIDRVKRRFPVELSISTLALASGRLMNIFIRDLTDKIQMENQLRQAQKMEAMGQLTGGIAHDFNNILQGISGSLEVMGMLGAHGQPERAEKHLRNALESVKRAASLTHRLLAFARRQSLDPQPIDVVALLSSMTELLRQTMGEQISLELGLSSDLWGVHCDTNQLENAILNLAINARDAMPNGGRLRIDAENALGHDPEKIDTEAPEQPYVRITITDTGVGMSDETRQRAFDPFYTTKAAGEGTGLGLSMVYGFARQSRGYCTIDSEPDEGTSVKLYLPRYISKVQHAPVPERVNKPHFVQGEHILVVEDEAVIRGVITEVLSNLGYDITQAVDGLEGVSIAVSDYPIDLIVTDIGLPGVNGRSVAEAARERRPGLPVLLITGYDASAASNPLDLAPGTALLSKPFTVDKLREQVSRLLEWRREQTSSSQSDGEVVQS</sequence>
<dbReference type="PROSITE" id="PS50110">
    <property type="entry name" value="RESPONSE_REGULATORY"/>
    <property type="match status" value="1"/>
</dbReference>
<dbReference type="InterPro" id="IPR003661">
    <property type="entry name" value="HisK_dim/P_dom"/>
</dbReference>
<dbReference type="SUPFAM" id="SSF47384">
    <property type="entry name" value="Homodimeric domain of signal transducing histidine kinase"/>
    <property type="match status" value="1"/>
</dbReference>
<dbReference type="Pfam" id="PF08448">
    <property type="entry name" value="PAS_4"/>
    <property type="match status" value="1"/>
</dbReference>
<evidence type="ECO:0000313" key="14">
    <source>
        <dbReference type="EMBL" id="MBM7125074.1"/>
    </source>
</evidence>
<dbReference type="SUPFAM" id="SSF55785">
    <property type="entry name" value="PYP-like sensor domain (PAS domain)"/>
    <property type="match status" value="3"/>
</dbReference>
<dbReference type="Pfam" id="PF00072">
    <property type="entry name" value="Response_reg"/>
    <property type="match status" value="1"/>
</dbReference>
<dbReference type="InterPro" id="IPR001789">
    <property type="entry name" value="Sig_transdc_resp-reg_receiver"/>
</dbReference>
<evidence type="ECO:0000256" key="9">
    <source>
        <dbReference type="PROSITE-ProRule" id="PRU00169"/>
    </source>
</evidence>
<name>A0ABS2K2E3_9GAMM</name>
<keyword evidence="5" id="KW-0547">Nucleotide-binding</keyword>
<evidence type="ECO:0000256" key="1">
    <source>
        <dbReference type="ARBA" id="ARBA00000085"/>
    </source>
</evidence>
<keyword evidence="8" id="KW-0902">Two-component regulatory system</keyword>
<keyword evidence="3 9" id="KW-0597">Phosphoprotein</keyword>
<evidence type="ECO:0000259" key="12">
    <source>
        <dbReference type="PROSITE" id="PS50112"/>
    </source>
</evidence>
<dbReference type="CDD" id="cd00130">
    <property type="entry name" value="PAS"/>
    <property type="match status" value="3"/>
</dbReference>
<dbReference type="Pfam" id="PF00512">
    <property type="entry name" value="HisKA"/>
    <property type="match status" value="1"/>
</dbReference>
<feature type="domain" description="PAS" evidence="12">
    <location>
        <begin position="181"/>
        <end position="254"/>
    </location>
</feature>
<feature type="domain" description="PAC" evidence="13">
    <location>
        <begin position="256"/>
        <end position="307"/>
    </location>
</feature>
<dbReference type="PROSITE" id="PS50109">
    <property type="entry name" value="HIS_KIN"/>
    <property type="match status" value="1"/>
</dbReference>
<gene>
    <name evidence="14" type="ORF">ISP19_06730</name>
</gene>
<comment type="catalytic activity">
    <reaction evidence="1">
        <text>ATP + protein L-histidine = ADP + protein N-phospho-L-histidine.</text>
        <dbReference type="EC" id="2.7.13.3"/>
    </reaction>
</comment>
<dbReference type="PROSITE" id="PS50112">
    <property type="entry name" value="PAS"/>
    <property type="match status" value="3"/>
</dbReference>
<evidence type="ECO:0000259" key="10">
    <source>
        <dbReference type="PROSITE" id="PS50109"/>
    </source>
</evidence>
<dbReference type="PANTHER" id="PTHR43065">
    <property type="entry name" value="SENSOR HISTIDINE KINASE"/>
    <property type="match status" value="1"/>
</dbReference>
<dbReference type="PANTHER" id="PTHR43065:SF42">
    <property type="entry name" value="TWO-COMPONENT SENSOR PPRA"/>
    <property type="match status" value="1"/>
</dbReference>
<keyword evidence="6" id="KW-0418">Kinase</keyword>
<dbReference type="Pfam" id="PF00989">
    <property type="entry name" value="PAS"/>
    <property type="match status" value="1"/>
</dbReference>
<dbReference type="SMART" id="SM00387">
    <property type="entry name" value="HATPase_c"/>
    <property type="match status" value="1"/>
</dbReference>
<evidence type="ECO:0000256" key="8">
    <source>
        <dbReference type="ARBA" id="ARBA00023012"/>
    </source>
</evidence>
<reference evidence="14" key="1">
    <citation type="submission" date="2020-10" db="EMBL/GenBank/DDBJ databases">
        <title>Phylogeny of dyella-like bacteria.</title>
        <authorList>
            <person name="Fu J."/>
        </authorList>
    </citation>
    <scope>NUCLEOTIDE SEQUENCE</scope>
    <source>
        <strain evidence="14">DHOC52</strain>
    </source>
</reference>
<dbReference type="PROSITE" id="PS50113">
    <property type="entry name" value="PAC"/>
    <property type="match status" value="2"/>
</dbReference>
<evidence type="ECO:0000313" key="15">
    <source>
        <dbReference type="Proteomes" id="UP001430149"/>
    </source>
</evidence>
<evidence type="ECO:0000256" key="2">
    <source>
        <dbReference type="ARBA" id="ARBA00012438"/>
    </source>
</evidence>
<dbReference type="SMART" id="SM00388">
    <property type="entry name" value="HisKA"/>
    <property type="match status" value="1"/>
</dbReference>
<dbReference type="InterPro" id="IPR013767">
    <property type="entry name" value="PAS_fold"/>
</dbReference>
<dbReference type="InterPro" id="IPR000700">
    <property type="entry name" value="PAS-assoc_C"/>
</dbReference>
<dbReference type="EMBL" id="JADIKE010000031">
    <property type="protein sequence ID" value="MBM7125074.1"/>
    <property type="molecule type" value="Genomic_DNA"/>
</dbReference>
<dbReference type="InterPro" id="IPR036890">
    <property type="entry name" value="HATPase_C_sf"/>
</dbReference>
<dbReference type="InterPro" id="IPR004358">
    <property type="entry name" value="Sig_transdc_His_kin-like_C"/>
</dbReference>
<keyword evidence="4" id="KW-0808">Transferase</keyword>
<dbReference type="SMART" id="SM00448">
    <property type="entry name" value="REC"/>
    <property type="match status" value="1"/>
</dbReference>
<dbReference type="InterPro" id="IPR005467">
    <property type="entry name" value="His_kinase_dom"/>
</dbReference>
<dbReference type="Gene3D" id="3.30.565.10">
    <property type="entry name" value="Histidine kinase-like ATPase, C-terminal domain"/>
    <property type="match status" value="1"/>
</dbReference>
<dbReference type="Gene3D" id="3.30.450.20">
    <property type="entry name" value="PAS domain"/>
    <property type="match status" value="3"/>
</dbReference>
<evidence type="ECO:0000256" key="5">
    <source>
        <dbReference type="ARBA" id="ARBA00022741"/>
    </source>
</evidence>
<dbReference type="InterPro" id="IPR035965">
    <property type="entry name" value="PAS-like_dom_sf"/>
</dbReference>
<dbReference type="SUPFAM" id="SSF52172">
    <property type="entry name" value="CheY-like"/>
    <property type="match status" value="1"/>
</dbReference>
<evidence type="ECO:0000259" key="13">
    <source>
        <dbReference type="PROSITE" id="PS50113"/>
    </source>
</evidence>
<feature type="domain" description="Histidine kinase" evidence="10">
    <location>
        <begin position="445"/>
        <end position="669"/>
    </location>
</feature>
<feature type="domain" description="PAS" evidence="12">
    <location>
        <begin position="33"/>
        <end position="65"/>
    </location>
</feature>
<dbReference type="Pfam" id="PF02518">
    <property type="entry name" value="HATPase_c"/>
    <property type="match status" value="1"/>
</dbReference>
<dbReference type="Proteomes" id="UP001430149">
    <property type="component" value="Unassembled WGS sequence"/>
</dbReference>
<keyword evidence="15" id="KW-1185">Reference proteome</keyword>
<dbReference type="InterPro" id="IPR003594">
    <property type="entry name" value="HATPase_dom"/>
</dbReference>